<keyword evidence="1" id="KW-0472">Membrane</keyword>
<evidence type="ECO:0000313" key="3">
    <source>
        <dbReference type="Proteomes" id="UP000438991"/>
    </source>
</evidence>
<protein>
    <submittedName>
        <fullName evidence="2">Uncharacterized protein</fullName>
    </submittedName>
</protein>
<sequence length="48" mass="5340">MTIRPFEQVPPSAARLWLLLVVVVSLVCAWLTVSAVIFEAMIRTGVVR</sequence>
<proteinExistence type="predicted"/>
<evidence type="ECO:0000313" key="2">
    <source>
        <dbReference type="EMBL" id="MTW19128.1"/>
    </source>
</evidence>
<feature type="transmembrane region" description="Helical" evidence="1">
    <location>
        <begin position="16"/>
        <end position="38"/>
    </location>
</feature>
<keyword evidence="1" id="KW-0812">Transmembrane</keyword>
<dbReference type="RefSeq" id="WP_155481420.1">
    <property type="nucleotide sequence ID" value="NZ_WNKV01000024.1"/>
</dbReference>
<accession>A0A9X5AVK0</accession>
<name>A0A9X5AVK0_9BRAD</name>
<reference evidence="2 3" key="1">
    <citation type="submission" date="2019-11" db="EMBL/GenBank/DDBJ databases">
        <title>Whole-genome sequence of Rhodoplanes serenus DSM 18633, type strain.</title>
        <authorList>
            <person name="Kyndt J.A."/>
            <person name="Meyer T.E."/>
        </authorList>
    </citation>
    <scope>NUCLEOTIDE SEQUENCE [LARGE SCALE GENOMIC DNA]</scope>
    <source>
        <strain evidence="2 3">DSM 18633</strain>
    </source>
</reference>
<gene>
    <name evidence="2" type="ORF">GJ689_23290</name>
</gene>
<organism evidence="2 3">
    <name type="scientific">Rhodoplanes serenus</name>
    <dbReference type="NCBI Taxonomy" id="200615"/>
    <lineage>
        <taxon>Bacteria</taxon>
        <taxon>Pseudomonadati</taxon>
        <taxon>Pseudomonadota</taxon>
        <taxon>Alphaproteobacteria</taxon>
        <taxon>Hyphomicrobiales</taxon>
        <taxon>Nitrobacteraceae</taxon>
        <taxon>Rhodoplanes</taxon>
    </lineage>
</organism>
<comment type="caution">
    <text evidence="2">The sequence shown here is derived from an EMBL/GenBank/DDBJ whole genome shotgun (WGS) entry which is preliminary data.</text>
</comment>
<dbReference type="EMBL" id="WNKV01000024">
    <property type="protein sequence ID" value="MTW19128.1"/>
    <property type="molecule type" value="Genomic_DNA"/>
</dbReference>
<dbReference type="AlphaFoldDB" id="A0A9X5AVK0"/>
<dbReference type="Proteomes" id="UP000438991">
    <property type="component" value="Unassembled WGS sequence"/>
</dbReference>
<evidence type="ECO:0000256" key="1">
    <source>
        <dbReference type="SAM" id="Phobius"/>
    </source>
</evidence>
<keyword evidence="1" id="KW-1133">Transmembrane helix</keyword>